<proteinExistence type="inferred from homology"/>
<accession>A0A5E6P782</accession>
<evidence type="ECO:0000256" key="1">
    <source>
        <dbReference type="ARBA" id="ARBA00004442"/>
    </source>
</evidence>
<evidence type="ECO:0000256" key="6">
    <source>
        <dbReference type="SAM" id="SignalP"/>
    </source>
</evidence>
<evidence type="ECO:0000256" key="4">
    <source>
        <dbReference type="ARBA" id="ARBA00023136"/>
    </source>
</evidence>
<comment type="subcellular location">
    <subcellularLocation>
        <location evidence="1">Cell outer membrane</location>
    </subcellularLocation>
</comment>
<keyword evidence="3 6" id="KW-0732">Signal</keyword>
<evidence type="ECO:0000313" key="8">
    <source>
        <dbReference type="Proteomes" id="UP000325607"/>
    </source>
</evidence>
<reference evidence="7 8" key="1">
    <citation type="submission" date="2019-09" db="EMBL/GenBank/DDBJ databases">
        <authorList>
            <person name="Chandra G."/>
            <person name="Truman W A."/>
        </authorList>
    </citation>
    <scope>NUCLEOTIDE SEQUENCE [LARGE SCALE GENOMIC DNA]</scope>
    <source>
        <strain evidence="7">PS645</strain>
    </source>
</reference>
<organism evidence="7 8">
    <name type="scientific">Pseudomonas fluorescens</name>
    <dbReference type="NCBI Taxonomy" id="294"/>
    <lineage>
        <taxon>Bacteria</taxon>
        <taxon>Pseudomonadati</taxon>
        <taxon>Pseudomonadota</taxon>
        <taxon>Gammaproteobacteria</taxon>
        <taxon>Pseudomonadales</taxon>
        <taxon>Pseudomonadaceae</taxon>
        <taxon>Pseudomonas</taxon>
    </lineage>
</organism>
<dbReference type="InterPro" id="IPR010583">
    <property type="entry name" value="MipA"/>
</dbReference>
<dbReference type="RefSeq" id="WP_150578704.1">
    <property type="nucleotide sequence ID" value="NZ_CABVGX010000001.1"/>
</dbReference>
<dbReference type="AlphaFoldDB" id="A0A5E6P782"/>
<evidence type="ECO:0000313" key="7">
    <source>
        <dbReference type="EMBL" id="VVM39143.1"/>
    </source>
</evidence>
<dbReference type="EMBL" id="CABVGX010000001">
    <property type="protein sequence ID" value="VVM39143.1"/>
    <property type="molecule type" value="Genomic_DNA"/>
</dbReference>
<dbReference type="Proteomes" id="UP000325607">
    <property type="component" value="Unassembled WGS sequence"/>
</dbReference>
<evidence type="ECO:0000256" key="3">
    <source>
        <dbReference type="ARBA" id="ARBA00022729"/>
    </source>
</evidence>
<dbReference type="Pfam" id="PF06629">
    <property type="entry name" value="MipA"/>
    <property type="match status" value="1"/>
</dbReference>
<feature type="signal peptide" evidence="6">
    <location>
        <begin position="1"/>
        <end position="20"/>
    </location>
</feature>
<keyword evidence="5" id="KW-0998">Cell outer membrane</keyword>
<dbReference type="PANTHER" id="PTHR38776:SF1">
    <property type="entry name" value="MLTA-INTERACTING PROTEIN-RELATED"/>
    <property type="match status" value="1"/>
</dbReference>
<dbReference type="InterPro" id="IPR036709">
    <property type="entry name" value="Autotransporte_beta_dom_sf"/>
</dbReference>
<dbReference type="OrthoDB" id="5295915at2"/>
<name>A0A5E6P782_PSEFL</name>
<feature type="chain" id="PRO_5022825218" evidence="6">
    <location>
        <begin position="21"/>
        <end position="270"/>
    </location>
</feature>
<dbReference type="SUPFAM" id="SSF103515">
    <property type="entry name" value="Autotransporter"/>
    <property type="match status" value="1"/>
</dbReference>
<dbReference type="GO" id="GO:0009279">
    <property type="term" value="C:cell outer membrane"/>
    <property type="evidence" value="ECO:0007669"/>
    <property type="project" value="UniProtKB-SubCell"/>
</dbReference>
<gene>
    <name evidence="7" type="primary">mipA</name>
    <name evidence="7" type="ORF">PS645_00179</name>
</gene>
<dbReference type="PANTHER" id="PTHR38776">
    <property type="entry name" value="MLTA-INTERACTING PROTEIN-RELATED"/>
    <property type="match status" value="1"/>
</dbReference>
<evidence type="ECO:0000256" key="5">
    <source>
        <dbReference type="ARBA" id="ARBA00023237"/>
    </source>
</evidence>
<sequence length="270" mass="29189" precursor="true">MKSSLILSVMLCAASSVAKAETPGGDAPSVSSRQTQESRWGLGLGMAVSSGIYAGEGTRLTPFPLISYDSERFFWRGIAGGAHLYKRDDFAIDATLSARMDGIDRSDFGRRELAERGIDRSLLEDRDDAIDLGIAATWTGAFGQLEFDIKGDISSASDGYEAGLKYGYPLQWGKSSITPNVGLSFLSKKLANYYYGTLPGEVDRGVVDYRPGSATVQRVGVDFVRPFADRWAFIANVSYEHLPGKITDSPLVDEDTNGSMSAFVGISRGF</sequence>
<keyword evidence="4" id="KW-0472">Membrane</keyword>
<evidence type="ECO:0000256" key="2">
    <source>
        <dbReference type="ARBA" id="ARBA00005722"/>
    </source>
</evidence>
<comment type="similarity">
    <text evidence="2">Belongs to the MipA/OmpV family.</text>
</comment>
<protein>
    <submittedName>
        <fullName evidence="7">MltA-interacting protein</fullName>
    </submittedName>
</protein>